<dbReference type="Proteomes" id="UP000234661">
    <property type="component" value="Unassembled WGS sequence"/>
</dbReference>
<dbReference type="AlphaFoldDB" id="A0A2J4Y875"/>
<dbReference type="FunFam" id="3.40.390.10:FF:000009">
    <property type="entry name" value="Oligopeptidase A"/>
    <property type="match status" value="1"/>
</dbReference>
<sequence length="372" mass="42366">YKAYRDLRDGDHYATLNTAQKKAVDNALRDFELSGIGLAKEQQKRYGEIAARLSELGNQYSNNVLDATMGWTKLVTDESELSGMPESALAAAKAQAEAKEQEGFLLTLDIPSYLPVMTYCDNQALREELYRAYSTRASDQGPNAGKWDNSPVMAEILALRHELAQLLGFDSFADKSLATKMAENPQQVLDFLTDLAKRARPQGEKELAQLRAFAKAEFGVDELQPWDIAYYSEKQKQHLYSISDEQLRPYFPENKAVNGLFEVVKRIYGITAKERTDVDVWHPEVRFFELYDEKNELRGSFYLDLYAREHKRGGAWMDDCVGQMRKLDGSLQKPVAYLTCNFNRPVNGKPALFTHDEVITLFHEFGHGLHHM</sequence>
<keyword evidence="2 9" id="KW-0645">Protease</keyword>
<protein>
    <recommendedName>
        <fullName evidence="8">oligopeptidase A</fullName>
        <ecNumber evidence="8">3.4.24.70</ecNumber>
    </recommendedName>
</protein>
<dbReference type="GO" id="GO:0006508">
    <property type="term" value="P:proteolysis"/>
    <property type="evidence" value="ECO:0007669"/>
    <property type="project" value="UniProtKB-KW"/>
</dbReference>
<evidence type="ECO:0000256" key="8">
    <source>
        <dbReference type="ARBA" id="ARBA00026100"/>
    </source>
</evidence>
<dbReference type="PANTHER" id="PTHR11804">
    <property type="entry name" value="PROTEASE M3 THIMET OLIGOPEPTIDASE-RELATED"/>
    <property type="match status" value="1"/>
</dbReference>
<name>A0A2J4Y875_9ENTR</name>
<dbReference type="InterPro" id="IPR001567">
    <property type="entry name" value="Pept_M3A_M3B_dom"/>
</dbReference>
<gene>
    <name evidence="12" type="ORF">CWM85_35160</name>
</gene>
<dbReference type="InterPro" id="IPR045090">
    <property type="entry name" value="Pept_M3A_M3B"/>
</dbReference>
<reference evidence="12 13" key="1">
    <citation type="submission" date="2017-11" db="EMBL/GenBank/DDBJ databases">
        <authorList>
            <person name="Han C.G."/>
        </authorList>
    </citation>
    <scope>NUCLEOTIDE SEQUENCE [LARGE SCALE GENOMIC DNA]</scope>
    <source>
        <strain evidence="12 13">A2</strain>
    </source>
</reference>
<evidence type="ECO:0000256" key="4">
    <source>
        <dbReference type="ARBA" id="ARBA00022801"/>
    </source>
</evidence>
<evidence type="ECO:0000256" key="7">
    <source>
        <dbReference type="ARBA" id="ARBA00024603"/>
    </source>
</evidence>
<comment type="cofactor">
    <cofactor evidence="9">
        <name>Zn(2+)</name>
        <dbReference type="ChEBI" id="CHEBI:29105"/>
    </cofactor>
    <text evidence="9">Binds 1 zinc ion.</text>
</comment>
<dbReference type="EMBL" id="PIET01001871">
    <property type="protein sequence ID" value="PLM47000.1"/>
    <property type="molecule type" value="Genomic_DNA"/>
</dbReference>
<dbReference type="Pfam" id="PF01432">
    <property type="entry name" value="Peptidase_M3"/>
    <property type="match status" value="1"/>
</dbReference>
<feature type="domain" description="Oligopeptidase A N-terminal" evidence="11">
    <location>
        <begin position="1"/>
        <end position="42"/>
    </location>
</feature>
<evidence type="ECO:0000256" key="3">
    <source>
        <dbReference type="ARBA" id="ARBA00022723"/>
    </source>
</evidence>
<organism evidence="12 13">
    <name type="scientific">Klebsiella michiganensis</name>
    <dbReference type="NCBI Taxonomy" id="1134687"/>
    <lineage>
        <taxon>Bacteria</taxon>
        <taxon>Pseudomonadati</taxon>
        <taxon>Pseudomonadota</taxon>
        <taxon>Gammaproteobacteria</taxon>
        <taxon>Enterobacterales</taxon>
        <taxon>Enterobacteriaceae</taxon>
        <taxon>Klebsiella/Raoultella group</taxon>
        <taxon>Klebsiella</taxon>
    </lineage>
</organism>
<evidence type="ECO:0000313" key="13">
    <source>
        <dbReference type="Proteomes" id="UP000234661"/>
    </source>
</evidence>
<evidence type="ECO:0000313" key="12">
    <source>
        <dbReference type="EMBL" id="PLM47000.1"/>
    </source>
</evidence>
<reference evidence="12 13" key="2">
    <citation type="submission" date="2018-01" db="EMBL/GenBank/DDBJ databases">
        <title>Genomic study of Klebsiella pneumoniae.</title>
        <authorList>
            <person name="Yang Y."/>
            <person name="Bicalho R."/>
        </authorList>
    </citation>
    <scope>NUCLEOTIDE SEQUENCE [LARGE SCALE GENOMIC DNA]</scope>
    <source>
        <strain evidence="12 13">A2</strain>
    </source>
</reference>
<dbReference type="Gene3D" id="1.10.1370.10">
    <property type="entry name" value="Neurolysin, domain 3"/>
    <property type="match status" value="1"/>
</dbReference>
<dbReference type="CDD" id="cd06456">
    <property type="entry name" value="M3A_DCP"/>
    <property type="match status" value="1"/>
</dbReference>
<evidence type="ECO:0000259" key="10">
    <source>
        <dbReference type="Pfam" id="PF01432"/>
    </source>
</evidence>
<comment type="similarity">
    <text evidence="1 9">Belongs to the peptidase M3 family.</text>
</comment>
<dbReference type="GO" id="GO:0046872">
    <property type="term" value="F:metal ion binding"/>
    <property type="evidence" value="ECO:0007669"/>
    <property type="project" value="UniProtKB-UniRule"/>
</dbReference>
<evidence type="ECO:0000256" key="9">
    <source>
        <dbReference type="RuleBase" id="RU003435"/>
    </source>
</evidence>
<evidence type="ECO:0000256" key="6">
    <source>
        <dbReference type="ARBA" id="ARBA00023049"/>
    </source>
</evidence>
<feature type="non-terminal residue" evidence="12">
    <location>
        <position position="372"/>
    </location>
</feature>
<proteinExistence type="inferred from homology"/>
<accession>A0A2J4Y875</accession>
<keyword evidence="4 9" id="KW-0378">Hydrolase</keyword>
<dbReference type="GO" id="GO:0005829">
    <property type="term" value="C:cytosol"/>
    <property type="evidence" value="ECO:0007669"/>
    <property type="project" value="UniProtKB-ARBA"/>
</dbReference>
<comment type="caution">
    <text evidence="12">The sequence shown here is derived from an EMBL/GenBank/DDBJ whole genome shotgun (WGS) entry which is preliminary data.</text>
</comment>
<keyword evidence="5 9" id="KW-0862">Zinc</keyword>
<dbReference type="InterPro" id="IPR045666">
    <property type="entry name" value="OpdA_N"/>
</dbReference>
<feature type="non-terminal residue" evidence="12">
    <location>
        <position position="1"/>
    </location>
</feature>
<dbReference type="InterPro" id="IPR034005">
    <property type="entry name" value="M3A_DCP"/>
</dbReference>
<keyword evidence="3 9" id="KW-0479">Metal-binding</keyword>
<feature type="domain" description="Peptidase M3A/M3B catalytic" evidence="10">
    <location>
        <begin position="116"/>
        <end position="372"/>
    </location>
</feature>
<evidence type="ECO:0000256" key="5">
    <source>
        <dbReference type="ARBA" id="ARBA00022833"/>
    </source>
</evidence>
<evidence type="ECO:0000256" key="1">
    <source>
        <dbReference type="ARBA" id="ARBA00006040"/>
    </source>
</evidence>
<comment type="catalytic activity">
    <reaction evidence="7">
        <text>Hydrolysis of oligopeptides, with broad specificity. Gly or Ala commonly occur as P1 or P1' residues, but more distant residues are also important, as is shown by the fact that Z-Gly-Pro-Gly-|-Gly-Pro-Ala is cleaved, but not Z-(Gly)(5).</text>
        <dbReference type="EC" id="3.4.24.70"/>
    </reaction>
</comment>
<evidence type="ECO:0000259" key="11">
    <source>
        <dbReference type="Pfam" id="PF19310"/>
    </source>
</evidence>
<dbReference type="InterPro" id="IPR024077">
    <property type="entry name" value="Neurolysin/TOP_dom2"/>
</dbReference>
<dbReference type="EC" id="3.4.24.70" evidence="8"/>
<dbReference type="SUPFAM" id="SSF55486">
    <property type="entry name" value="Metalloproteases ('zincins'), catalytic domain"/>
    <property type="match status" value="1"/>
</dbReference>
<dbReference type="GO" id="GO:0004222">
    <property type="term" value="F:metalloendopeptidase activity"/>
    <property type="evidence" value="ECO:0007669"/>
    <property type="project" value="UniProtKB-EC"/>
</dbReference>
<evidence type="ECO:0000256" key="2">
    <source>
        <dbReference type="ARBA" id="ARBA00022670"/>
    </source>
</evidence>
<dbReference type="PANTHER" id="PTHR11804:SF84">
    <property type="entry name" value="SACCHAROLYSIN"/>
    <property type="match status" value="1"/>
</dbReference>
<dbReference type="InterPro" id="IPR024079">
    <property type="entry name" value="MetalloPept_cat_dom_sf"/>
</dbReference>
<dbReference type="Gene3D" id="3.40.390.10">
    <property type="entry name" value="Collagenase (Catalytic Domain)"/>
    <property type="match status" value="1"/>
</dbReference>
<dbReference type="Pfam" id="PF19310">
    <property type="entry name" value="TOP_N"/>
    <property type="match status" value="1"/>
</dbReference>
<dbReference type="GO" id="GO:0006518">
    <property type="term" value="P:peptide metabolic process"/>
    <property type="evidence" value="ECO:0007669"/>
    <property type="project" value="TreeGrafter"/>
</dbReference>
<keyword evidence="6 9" id="KW-0482">Metalloprotease</keyword>